<keyword evidence="2" id="KW-1185">Reference proteome</keyword>
<gene>
    <name evidence="1" type="ORF">GP486_002096</name>
</gene>
<proteinExistence type="predicted"/>
<dbReference type="AlphaFoldDB" id="A0A9P8RSF8"/>
<comment type="caution">
    <text evidence="1">The sequence shown here is derived from an EMBL/GenBank/DDBJ whole genome shotgun (WGS) entry which is preliminary data.</text>
</comment>
<dbReference type="EMBL" id="JAGHQM010000217">
    <property type="protein sequence ID" value="KAH0563334.1"/>
    <property type="molecule type" value="Genomic_DNA"/>
</dbReference>
<dbReference type="Proteomes" id="UP000750711">
    <property type="component" value="Unassembled WGS sequence"/>
</dbReference>
<protein>
    <submittedName>
        <fullName evidence="1">Uncharacterized protein</fullName>
    </submittedName>
</protein>
<accession>A0A9P8RSF8</accession>
<organism evidence="1 2">
    <name type="scientific">Trichoglossum hirsutum</name>
    <dbReference type="NCBI Taxonomy" id="265104"/>
    <lineage>
        <taxon>Eukaryota</taxon>
        <taxon>Fungi</taxon>
        <taxon>Dikarya</taxon>
        <taxon>Ascomycota</taxon>
        <taxon>Pezizomycotina</taxon>
        <taxon>Geoglossomycetes</taxon>
        <taxon>Geoglossales</taxon>
        <taxon>Geoglossaceae</taxon>
        <taxon>Trichoglossum</taxon>
    </lineage>
</organism>
<name>A0A9P8RSF8_9PEZI</name>
<evidence type="ECO:0000313" key="1">
    <source>
        <dbReference type="EMBL" id="KAH0563334.1"/>
    </source>
</evidence>
<evidence type="ECO:0000313" key="2">
    <source>
        <dbReference type="Proteomes" id="UP000750711"/>
    </source>
</evidence>
<reference evidence="1" key="1">
    <citation type="submission" date="2021-03" db="EMBL/GenBank/DDBJ databases">
        <title>Comparative genomics and phylogenomic investigation of the class Geoglossomycetes provide insights into ecological specialization and systematics.</title>
        <authorList>
            <person name="Melie T."/>
            <person name="Pirro S."/>
            <person name="Miller A.N."/>
            <person name="Quandt A."/>
        </authorList>
    </citation>
    <scope>NUCLEOTIDE SEQUENCE</scope>
    <source>
        <strain evidence="1">CAQ_001_2017</strain>
    </source>
</reference>
<sequence>MATDEPDLTLDLYEVKETGEYKSHTDELVRQHIISGFVITVRRTIAVHGTYSKTDKTPTSLLAYRFKLSSKRSTADRRIRSLLVKLRFERDPKEDPIDDPCVLSYAPAEKGEIAINETVEIHNSSSSSRVNPSIGASGVKLSGEIAKQSGALYEKKFYTNIQAEKLKSSRAGRKGEDLVQFNLTENASQKDGVVDTFGVVAFVNRRDAGDKFKVHMDIKAEVDFRYTVGEAWEKVTGHRDKPLQVNPKDPNVAKPDGLETCEMGKFAESDMFERLAFLHLPESYNVTKFYN</sequence>